<dbReference type="PANTHER" id="PTHR33332">
    <property type="entry name" value="REVERSE TRANSCRIPTASE DOMAIN-CONTAINING PROTEIN"/>
    <property type="match status" value="1"/>
</dbReference>
<organism evidence="1 2">
    <name type="scientific">Acropora cervicornis</name>
    <name type="common">Staghorn coral</name>
    <dbReference type="NCBI Taxonomy" id="6130"/>
    <lineage>
        <taxon>Eukaryota</taxon>
        <taxon>Metazoa</taxon>
        <taxon>Cnidaria</taxon>
        <taxon>Anthozoa</taxon>
        <taxon>Hexacorallia</taxon>
        <taxon>Scleractinia</taxon>
        <taxon>Astrocoeniina</taxon>
        <taxon>Acroporidae</taxon>
        <taxon>Acropora</taxon>
    </lineage>
</organism>
<sequence length="215" mass="24652">MDLNQSKCTVMSITRNVSPVISSYMLQNAPVQHTDAQKDLGILVCKDLKWDCHVLEAASKANRMLGFIRRSTLEVKIQSTRKALYKALVMSNLSYSSQVWAPQSVKLIEIIERVQRRATKYILSLPYRTDISYKERLRLTELIPLCYWHEYLDLVYTYKSIVNNTDTKCKISKPIRVTRGTASSMSVLLDIPKAKTVRIVSTLKSQGHLIHFLNT</sequence>
<comment type="caution">
    <text evidence="1">The sequence shown here is derived from an EMBL/GenBank/DDBJ whole genome shotgun (WGS) entry which is preliminary data.</text>
</comment>
<gene>
    <name evidence="1" type="ORF">P5673_011720</name>
</gene>
<reference evidence="1" key="1">
    <citation type="journal article" date="2023" name="G3 (Bethesda)">
        <title>Whole genome assembly and annotation of the endangered Caribbean coral Acropora cervicornis.</title>
        <authorList>
            <person name="Selwyn J.D."/>
            <person name="Vollmer S.V."/>
        </authorList>
    </citation>
    <scope>NUCLEOTIDE SEQUENCE</scope>
    <source>
        <strain evidence="1">K2</strain>
    </source>
</reference>
<proteinExistence type="predicted"/>
<keyword evidence="2" id="KW-1185">Reference proteome</keyword>
<evidence type="ECO:0000313" key="1">
    <source>
        <dbReference type="EMBL" id="KAK2565006.1"/>
    </source>
</evidence>
<dbReference type="EMBL" id="JARQWQ010000021">
    <property type="protein sequence ID" value="KAK2565006.1"/>
    <property type="molecule type" value="Genomic_DNA"/>
</dbReference>
<dbReference type="Proteomes" id="UP001249851">
    <property type="component" value="Unassembled WGS sequence"/>
</dbReference>
<accession>A0AAD9V8B2</accession>
<reference evidence="1" key="2">
    <citation type="journal article" date="2023" name="Science">
        <title>Genomic signatures of disease resistance in endangered staghorn corals.</title>
        <authorList>
            <person name="Vollmer S.V."/>
            <person name="Selwyn J.D."/>
            <person name="Despard B.A."/>
            <person name="Roesel C.L."/>
        </authorList>
    </citation>
    <scope>NUCLEOTIDE SEQUENCE</scope>
    <source>
        <strain evidence="1">K2</strain>
    </source>
</reference>
<protein>
    <submittedName>
        <fullName evidence="1">Uncharacterized protein</fullName>
    </submittedName>
</protein>
<evidence type="ECO:0000313" key="2">
    <source>
        <dbReference type="Proteomes" id="UP001249851"/>
    </source>
</evidence>
<dbReference type="AlphaFoldDB" id="A0AAD9V8B2"/>
<name>A0AAD9V8B2_ACRCE</name>